<comment type="caution">
    <text evidence="2">The sequence shown here is derived from an EMBL/GenBank/DDBJ whole genome shotgun (WGS) entry which is preliminary data.</text>
</comment>
<organism evidence="2 3">
    <name type="scientific">Aliibacillus thermotolerans</name>
    <dbReference type="NCBI Taxonomy" id="1834418"/>
    <lineage>
        <taxon>Bacteria</taxon>
        <taxon>Bacillati</taxon>
        <taxon>Bacillota</taxon>
        <taxon>Bacilli</taxon>
        <taxon>Bacillales</taxon>
        <taxon>Bacillaceae</taxon>
        <taxon>Aliibacillus</taxon>
    </lineage>
</organism>
<dbReference type="Pfam" id="PF03961">
    <property type="entry name" value="FapA"/>
    <property type="match status" value="1"/>
</dbReference>
<sequence>MKFTGKNAEEAFQKAEKTLQTSRENLVIEKITSEEKFSFFGFQKKMTVIHVRPYAKPSTKEETGKARNNTGLAWAKDNHIYVKNGENGPVIYPHPDARLFHNGVEKQEGFVMKEEDDITFILPTTEKKTNWSIEVTEDKQRVQLHITPGYILHYVLKDTEPAETFVLELEEKKEQRQTVTLEDIYQALTEKQIAYGIQREEIERALAAETPGTYTIAQGKEVVHGTDGKIVYYVDVKKKHVVGKQLEDGTIDFRYSREIPNVDKNTVIAKVIPPIEGQKGRNVYGEEVMPRHGKPVILKLGEGVIEEEKEPSLCKSTQRGRPQVEESGRIVRLSVLPQFTQQGNVNMESGNIDFVGDVEVLGNIEETMVVKAYGDLHVHGNIWHAAATAGNALLVKNSIVQSKVIVGSHYFKEKELIQQLALLNQKMQQIIYSIHQLYEASSTKLKIHDPAEFKSLLSLLIEKRFQTFLPKVKQFIEQVEREKSVIHEEWLYVAQRLYRSFIILHERGVQTKEELSLLLKQMKWLQSTRQTHAHQGGDVTFSSALHSTIASSGDVLVTGKGCSHTTIQAGGQVRIPRSFVGGTIFARKGVEIGMVGSKTGVKSIIEVPENAAIQIQLAMEDTVIKVGKQSYIFTENTRNVYGHLNDNGELLLKRDGKENPSAITS</sequence>
<dbReference type="EMBL" id="JBHSPF010000015">
    <property type="protein sequence ID" value="MFC5627808.1"/>
    <property type="molecule type" value="Genomic_DNA"/>
</dbReference>
<dbReference type="InterPro" id="IPR038247">
    <property type="entry name" value="Jag_N_dom_sf"/>
</dbReference>
<dbReference type="RefSeq" id="WP_270896346.1">
    <property type="nucleotide sequence ID" value="NZ_JBHSPF010000015.1"/>
</dbReference>
<dbReference type="Gene3D" id="3.30.30.80">
    <property type="entry name" value="probable RNA-binding protein from clostridium symbiosum atcc 14940"/>
    <property type="match status" value="1"/>
</dbReference>
<proteinExistence type="predicted"/>
<dbReference type="Pfam" id="PF20250">
    <property type="entry name" value="FapA_N"/>
    <property type="match status" value="1"/>
</dbReference>
<protein>
    <submittedName>
        <fullName evidence="2">Flagellar assembly protein A</fullName>
    </submittedName>
</protein>
<evidence type="ECO:0000259" key="1">
    <source>
        <dbReference type="SMART" id="SM01245"/>
    </source>
</evidence>
<keyword evidence="2" id="KW-0969">Cilium</keyword>
<reference evidence="3" key="1">
    <citation type="journal article" date="2019" name="Int. J. Syst. Evol. Microbiol.">
        <title>The Global Catalogue of Microorganisms (GCM) 10K type strain sequencing project: providing services to taxonomists for standard genome sequencing and annotation.</title>
        <authorList>
            <consortium name="The Broad Institute Genomics Platform"/>
            <consortium name="The Broad Institute Genome Sequencing Center for Infectious Disease"/>
            <person name="Wu L."/>
            <person name="Ma J."/>
        </authorList>
    </citation>
    <scope>NUCLEOTIDE SEQUENCE [LARGE SCALE GENOMIC DNA]</scope>
    <source>
        <strain evidence="3">CGMCC 1.15790</strain>
    </source>
</reference>
<dbReference type="PANTHER" id="PTHR38032:SF1">
    <property type="entry name" value="RNA-BINDING PROTEIN KHPB N-TERMINAL DOMAIN-CONTAINING PROTEIN"/>
    <property type="match status" value="1"/>
</dbReference>
<dbReference type="Pfam" id="PF14804">
    <property type="entry name" value="Jag_N"/>
    <property type="match status" value="1"/>
</dbReference>
<dbReference type="Proteomes" id="UP001596143">
    <property type="component" value="Unassembled WGS sequence"/>
</dbReference>
<dbReference type="PANTHER" id="PTHR38032">
    <property type="entry name" value="POLYMERASE-RELATED"/>
    <property type="match status" value="1"/>
</dbReference>
<accession>A0ABW0U331</accession>
<evidence type="ECO:0000313" key="2">
    <source>
        <dbReference type="EMBL" id="MFC5627808.1"/>
    </source>
</evidence>
<gene>
    <name evidence="2" type="ORF">ACFPTR_02730</name>
</gene>
<name>A0ABW0U331_9BACI</name>
<keyword evidence="2" id="KW-0966">Cell projection</keyword>
<dbReference type="SMART" id="SM01245">
    <property type="entry name" value="Jag_N"/>
    <property type="match status" value="1"/>
</dbReference>
<evidence type="ECO:0000313" key="3">
    <source>
        <dbReference type="Proteomes" id="UP001596143"/>
    </source>
</evidence>
<feature type="domain" description="RNA-binding protein KhpB N-terminal" evidence="1">
    <location>
        <begin position="2"/>
        <end position="54"/>
    </location>
</feature>
<dbReference type="InterPro" id="IPR046865">
    <property type="entry name" value="FapA_b_solenoid"/>
</dbReference>
<keyword evidence="2" id="KW-0282">Flagellum</keyword>
<dbReference type="InterPro" id="IPR046866">
    <property type="entry name" value="FapA_N"/>
</dbReference>
<keyword evidence="3" id="KW-1185">Reference proteome</keyword>
<dbReference type="InterPro" id="IPR005646">
    <property type="entry name" value="FapA"/>
</dbReference>
<dbReference type="InterPro" id="IPR032782">
    <property type="entry name" value="KhpB_N"/>
</dbReference>